<evidence type="ECO:0000313" key="4">
    <source>
        <dbReference type="EMBL" id="EAL60672.1"/>
    </source>
</evidence>
<feature type="domain" description="EGF-like" evidence="3">
    <location>
        <begin position="1080"/>
        <end position="1114"/>
    </location>
</feature>
<evidence type="ECO:0000259" key="3">
    <source>
        <dbReference type="PROSITE" id="PS50026"/>
    </source>
</evidence>
<dbReference type="OMA" id="NSIENTH"/>
<evidence type="ECO:0000313" key="5">
    <source>
        <dbReference type="Proteomes" id="UP000002195"/>
    </source>
</evidence>
<feature type="disulfide bond" evidence="1">
    <location>
        <begin position="1104"/>
        <end position="1113"/>
    </location>
</feature>
<evidence type="ECO:0000256" key="2">
    <source>
        <dbReference type="SAM" id="Phobius"/>
    </source>
</evidence>
<dbReference type="Pfam" id="PF24893">
    <property type="entry name" value="DUF7743"/>
    <property type="match status" value="1"/>
</dbReference>
<dbReference type="PaxDb" id="44689-DDB0219882"/>
<dbReference type="PANTHER" id="PTHR31378">
    <property type="entry name" value="EGF-LIKE DOMAIN-CONTAINING PROTEIN-RELATED-RELATED"/>
    <property type="match status" value="1"/>
</dbReference>
<dbReference type="InterPro" id="IPR000742">
    <property type="entry name" value="EGF"/>
</dbReference>
<keyword evidence="2" id="KW-0812">Transmembrane</keyword>
<organism evidence="4 5">
    <name type="scientific">Dictyostelium discoideum</name>
    <name type="common">Social amoeba</name>
    <dbReference type="NCBI Taxonomy" id="44689"/>
    <lineage>
        <taxon>Eukaryota</taxon>
        <taxon>Amoebozoa</taxon>
        <taxon>Evosea</taxon>
        <taxon>Eumycetozoa</taxon>
        <taxon>Dictyostelia</taxon>
        <taxon>Dictyosteliales</taxon>
        <taxon>Dictyosteliaceae</taxon>
        <taxon>Dictyostelium</taxon>
    </lineage>
</organism>
<proteinExistence type="predicted"/>
<dbReference type="InterPro" id="IPR055463">
    <property type="entry name" value="DUF7035"/>
</dbReference>
<evidence type="ECO:0000256" key="1">
    <source>
        <dbReference type="PROSITE-ProRule" id="PRU00076"/>
    </source>
</evidence>
<keyword evidence="5" id="KW-1185">Reference proteome</keyword>
<dbReference type="PROSITE" id="PS00022">
    <property type="entry name" value="EGF_1"/>
    <property type="match status" value="1"/>
</dbReference>
<keyword evidence="2" id="KW-0472">Membrane</keyword>
<gene>
    <name evidence="4" type="ORF">DDB_G0293720</name>
</gene>
<protein>
    <recommendedName>
        <fullName evidence="3">EGF-like domain-containing protein</fullName>
    </recommendedName>
</protein>
<dbReference type="VEuPathDB" id="AmoebaDB:DDB_G0293720"/>
<dbReference type="Pfam" id="PF25820">
    <property type="entry name" value="DUF7949"/>
    <property type="match status" value="1"/>
</dbReference>
<comment type="caution">
    <text evidence="1">Lacks conserved residue(s) required for the propagation of feature annotation.</text>
</comment>
<dbReference type="AlphaFoldDB" id="Q54BJ0"/>
<accession>Q54BJ0</accession>
<keyword evidence="2" id="KW-1133">Transmembrane helix</keyword>
<keyword evidence="1" id="KW-0245">EGF-like domain</keyword>
<dbReference type="KEGG" id="ddi:DDB_G0293720"/>
<dbReference type="InterPro" id="IPR055462">
    <property type="entry name" value="DUF7034"/>
</dbReference>
<dbReference type="InterPro" id="IPR054484">
    <property type="entry name" value="ComC_SSD"/>
</dbReference>
<dbReference type="RefSeq" id="XP_629039.1">
    <property type="nucleotide sequence ID" value="XM_629037.1"/>
</dbReference>
<sequence length="1415" mass="159109">MSLFRLENNNNNFYAQDGLCYQNFTLIGSFGIKPIDFIISSLYTSNLRLLQTNGSSYYYQISTSCSVGRFMVDSISYIYSSSSFNESIPEIIFDCLEAPNLLNWEIKKNLITTNPPSPNIYFTLKVFNVTKKINFKPENYPYPYSIDFLKGHLFGKTYLAQFKLTFTRLNPLSNIFNEFLFVNISYNSFSNNNIVFNLSSPINENNGSVCDNINAKRAGGGIISNGIWDTGLYTTCFTIGKSVSKLFLYQHLEIYDSPKQWFKMVGGNETNSQLLSSFLPLEISFTNYNVTSHIFNIDDYMILTNINYKNVGDIMVKNSLFSNSSNGLGKTSIPIIRDPRSALFEIRTGSINTYKGYKNFRHFIYPYGVGKGRIDDFEYISSIYIPSVSSLYYYYCTLELEHYSYEAIPTPTYTSNIIPIINNIEIYYPRGGDGKRAILKVSLFSNGAGLAWMEYCGNIITELDLVNGTIYNGYYEKIINVTFEKTPIVIMSTEGLFNEINQNYLDQDSFLILKEIPYINAFNNSINGGSQSLSVTKFEFEAQNVNVDNGFLQTLYFDYIDSAYDIPISFYLLDPIYGDSLINPMDIDVGQYLKDKNENVFKIQFVIPPRKCSGSLPYIIKVDSVSYTMDYFYSLFGNAANLSVTSTDCDEMPPIIKNITYFNSIIDVSGINGNIFNISGQDQDVELGWTVTIEDRINGLKSAYFRIIGDKDPQPLELNFTPENGLISGDKFTGQYNIIFKVKPTTAGQTYTFENIILIDNSGHKSQIMDDNYKYQDNIIEIRYSPLSPIYNLDSTTMKYFNFTVISNNDESDITPPSLDYFKPSVENLDINTHNRNISFIFNTSDNIGLLYDTHKPIVFLEYYINDITLSSLTNIECNTELKENVIDPSTNLTIKAHYEAFCSVPYGFSSSKGFIVSVFGIVDTSFNFNGYSAYDLDKNGVKSYISTNQTITLPSIENLISTSDSSGESYSLNTNKLLMLKESNSIDSISPISSEGSFITIIGKHFGFKSTISIIDNFNSQVENSIVYSSNIMIIIKVIPFNSERLYITVKDEINKVESNTIGVIVSPLDYSSSSSTPNDVVCLNNCGGLDRGVCVENVGCRCISPYSGLDCLSKTVKTPQPLMSTTTPDSINTFLVDGAISLNTMVSIVAIREINIDNSIENTHYFKENDWISTTISSTNVIYNTKIKKGANQVSTITVISEWFEKETEITFAGEKFTINPSSLKYTISIDHYPFSTPLNTLELIFKSSVGTSKTDDICSSEQFGLNDNSNYLELQVGEFTLLSKYSKMAIIDNGIVRTISNKVLTDFNQNEKLSGSAPSKKLSFVAIQIPLYKSKIEIDPDFSVLLNSNPASSNSDNSICTSSSSSLSKSIIAGIVIGSVVFFIILILFILTLLPPHFKMSIRLYYHKLRKH</sequence>
<feature type="transmembrane region" description="Helical" evidence="2">
    <location>
        <begin position="1374"/>
        <end position="1397"/>
    </location>
</feature>
<dbReference type="InParanoid" id="Q54BJ0"/>
<dbReference type="Pfam" id="PF23033">
    <property type="entry name" value="DUF7034"/>
    <property type="match status" value="1"/>
</dbReference>
<dbReference type="PROSITE" id="PS50026">
    <property type="entry name" value="EGF_3"/>
    <property type="match status" value="1"/>
</dbReference>
<dbReference type="dictyBase" id="DDB_G0293720"/>
<dbReference type="HOGENOM" id="CLU_253437_0_0_1"/>
<comment type="caution">
    <text evidence="4">The sequence shown here is derived from an EMBL/GenBank/DDBJ whole genome shotgun (WGS) entry which is preliminary data.</text>
</comment>
<dbReference type="InterPro" id="IPR056645">
    <property type="entry name" value="DUF7743"/>
</dbReference>
<dbReference type="PhylomeDB" id="Q54BJ0"/>
<dbReference type="Pfam" id="PF22933">
    <property type="entry name" value="ComC_SSD"/>
    <property type="match status" value="1"/>
</dbReference>
<dbReference type="SMR" id="Q54BJ0"/>
<dbReference type="PROSITE" id="PS01186">
    <property type="entry name" value="EGF_2"/>
    <property type="match status" value="1"/>
</dbReference>
<dbReference type="FunCoup" id="Q54BJ0">
    <property type="interactions" value="877"/>
</dbReference>
<dbReference type="Pfam" id="PF23034">
    <property type="entry name" value="DUF7035"/>
    <property type="match status" value="1"/>
</dbReference>
<dbReference type="Proteomes" id="UP000002195">
    <property type="component" value="Unassembled WGS sequence"/>
</dbReference>
<dbReference type="InterPro" id="IPR057709">
    <property type="entry name" value="DUF7949"/>
</dbReference>
<reference evidence="4 5" key="1">
    <citation type="journal article" date="2005" name="Nature">
        <title>The genome of the social amoeba Dictyostelium discoideum.</title>
        <authorList>
            <consortium name="The Dictyostelium discoideum Sequencing Consortium"/>
            <person name="Eichinger L."/>
            <person name="Pachebat J.A."/>
            <person name="Glockner G."/>
            <person name="Rajandream M.A."/>
            <person name="Sucgang R."/>
            <person name="Berriman M."/>
            <person name="Song J."/>
            <person name="Olsen R."/>
            <person name="Szafranski K."/>
            <person name="Xu Q."/>
            <person name="Tunggal B."/>
            <person name="Kummerfeld S."/>
            <person name="Madera M."/>
            <person name="Konfortov B.A."/>
            <person name="Rivero F."/>
            <person name="Bankier A.T."/>
            <person name="Lehmann R."/>
            <person name="Hamlin N."/>
            <person name="Davies R."/>
            <person name="Gaudet P."/>
            <person name="Fey P."/>
            <person name="Pilcher K."/>
            <person name="Chen G."/>
            <person name="Saunders D."/>
            <person name="Sodergren E."/>
            <person name="Davis P."/>
            <person name="Kerhornou A."/>
            <person name="Nie X."/>
            <person name="Hall N."/>
            <person name="Anjard C."/>
            <person name="Hemphill L."/>
            <person name="Bason N."/>
            <person name="Farbrother P."/>
            <person name="Desany B."/>
            <person name="Just E."/>
            <person name="Morio T."/>
            <person name="Rost R."/>
            <person name="Churcher C."/>
            <person name="Cooper J."/>
            <person name="Haydock S."/>
            <person name="van Driessche N."/>
            <person name="Cronin A."/>
            <person name="Goodhead I."/>
            <person name="Muzny D."/>
            <person name="Mourier T."/>
            <person name="Pain A."/>
            <person name="Lu M."/>
            <person name="Harper D."/>
            <person name="Lindsay R."/>
            <person name="Hauser H."/>
            <person name="James K."/>
            <person name="Quiles M."/>
            <person name="Madan Babu M."/>
            <person name="Saito T."/>
            <person name="Buchrieser C."/>
            <person name="Wardroper A."/>
            <person name="Felder M."/>
            <person name="Thangavelu M."/>
            <person name="Johnson D."/>
            <person name="Knights A."/>
            <person name="Loulseged H."/>
            <person name="Mungall K."/>
            <person name="Oliver K."/>
            <person name="Price C."/>
            <person name="Quail M.A."/>
            <person name="Urushihara H."/>
            <person name="Hernandez J."/>
            <person name="Rabbinowitsch E."/>
            <person name="Steffen D."/>
            <person name="Sanders M."/>
            <person name="Ma J."/>
            <person name="Kohara Y."/>
            <person name="Sharp S."/>
            <person name="Simmonds M."/>
            <person name="Spiegler S."/>
            <person name="Tivey A."/>
            <person name="Sugano S."/>
            <person name="White B."/>
            <person name="Walker D."/>
            <person name="Woodward J."/>
            <person name="Winckler T."/>
            <person name="Tanaka Y."/>
            <person name="Shaulsky G."/>
            <person name="Schleicher M."/>
            <person name="Weinstock G."/>
            <person name="Rosenthal A."/>
            <person name="Cox E.C."/>
            <person name="Chisholm R.L."/>
            <person name="Gibbs R."/>
            <person name="Loomis W.F."/>
            <person name="Platzer M."/>
            <person name="Kay R.R."/>
            <person name="Williams J."/>
            <person name="Dear P.H."/>
            <person name="Noegel A.A."/>
            <person name="Barrell B."/>
            <person name="Kuspa A."/>
        </authorList>
    </citation>
    <scope>NUCLEOTIDE SEQUENCE [LARGE SCALE GENOMIC DNA]</scope>
    <source>
        <strain evidence="4 5">AX4</strain>
    </source>
</reference>
<dbReference type="eggNOG" id="ENOG502RCI4">
    <property type="taxonomic scope" value="Eukaryota"/>
</dbReference>
<keyword evidence="1" id="KW-1015">Disulfide bond</keyword>
<dbReference type="PANTHER" id="PTHR31378:SF31">
    <property type="entry name" value="EGF-LIKE DOMAIN-CONTAINING PROTEIN"/>
    <property type="match status" value="1"/>
</dbReference>
<name>Q54BJ0_DICDI</name>
<dbReference type="GeneID" id="8629325"/>
<dbReference type="EMBL" id="AAFI02000218">
    <property type="protein sequence ID" value="EAL60672.1"/>
    <property type="molecule type" value="Genomic_DNA"/>
</dbReference>